<evidence type="ECO:0000313" key="2">
    <source>
        <dbReference type="EMBL" id="SVD42414.1"/>
    </source>
</evidence>
<gene>
    <name evidence="2" type="ORF">METZ01_LOCUS395268</name>
</gene>
<accession>A0A382V7G9</accession>
<dbReference type="EMBL" id="UINC01149755">
    <property type="protein sequence ID" value="SVD42414.1"/>
    <property type="molecule type" value="Genomic_DNA"/>
</dbReference>
<dbReference type="SUPFAM" id="SSF54427">
    <property type="entry name" value="NTF2-like"/>
    <property type="match status" value="1"/>
</dbReference>
<organism evidence="2">
    <name type="scientific">marine metagenome</name>
    <dbReference type="NCBI Taxonomy" id="408172"/>
    <lineage>
        <taxon>unclassified sequences</taxon>
        <taxon>metagenomes</taxon>
        <taxon>ecological metagenomes</taxon>
    </lineage>
</organism>
<proteinExistence type="predicted"/>
<reference evidence="2" key="1">
    <citation type="submission" date="2018-05" db="EMBL/GenBank/DDBJ databases">
        <authorList>
            <person name="Lanie J.A."/>
            <person name="Ng W.-L."/>
            <person name="Kazmierczak K.M."/>
            <person name="Andrzejewski T.M."/>
            <person name="Davidsen T.M."/>
            <person name="Wayne K.J."/>
            <person name="Tettelin H."/>
            <person name="Glass J.I."/>
            <person name="Rusch D."/>
            <person name="Podicherti R."/>
            <person name="Tsui H.-C.T."/>
            <person name="Winkler M.E."/>
        </authorList>
    </citation>
    <scope>NUCLEOTIDE SEQUENCE</scope>
</reference>
<name>A0A382V7G9_9ZZZZ</name>
<evidence type="ECO:0000259" key="1">
    <source>
        <dbReference type="Pfam" id="PF14534"/>
    </source>
</evidence>
<dbReference type="AlphaFoldDB" id="A0A382V7G9"/>
<dbReference type="Pfam" id="PF14534">
    <property type="entry name" value="DUF4440"/>
    <property type="match status" value="1"/>
</dbReference>
<dbReference type="InterPro" id="IPR032710">
    <property type="entry name" value="NTF2-like_dom_sf"/>
</dbReference>
<dbReference type="Gene3D" id="3.10.450.50">
    <property type="match status" value="1"/>
</dbReference>
<dbReference type="InterPro" id="IPR027843">
    <property type="entry name" value="DUF4440"/>
</dbReference>
<sequence length="158" mass="17465">MGIFVAVGTMLSGCVSTGPTQSAVSAGEAEKITEEITKLDQQWAKASVTKDIDYVKSIWADDLRFTRHGGKVFDKEAALAAFESNTDTVTSGVIAPYKVRVYGKNFAVVAGDYHETGKDKDGKPFSRKFRYTGVWVRKQMSTGERKWQCVNEHSSKLE</sequence>
<protein>
    <recommendedName>
        <fullName evidence="1">DUF4440 domain-containing protein</fullName>
    </recommendedName>
</protein>
<feature type="domain" description="DUF4440" evidence="1">
    <location>
        <begin position="36"/>
        <end position="138"/>
    </location>
</feature>